<dbReference type="EMBL" id="JAUEPR010000048">
    <property type="protein sequence ID" value="KAK0471652.1"/>
    <property type="molecule type" value="Genomic_DNA"/>
</dbReference>
<sequence length="277" mass="32031">MDKFYDVAKAKDTIQTLSEESTKTNKYHLSRIIKEGMQMMNVSLQKDDDDFVWRLVKGVTEESEELIFACMGVICEADLLPVIRSLGYMFAWNKKKKYCLTRLSVGRDKTFMLSQSVMLTGLGCPAFDEAIATLQEIRLTREREFKNSMLDTWTPLTYRGFSVFMVSNRYFRMAKEGGQYEAITFDKDVDPVGILQWLAKTDVAHTEDNIVQYFKANIDDEGKRRYQQARPQLFRIGDVVEVQCSVIIFKARGVRHRMKLVLRAIAMLDCNMTLDAK</sequence>
<keyword evidence="2" id="KW-1185">Reference proteome</keyword>
<dbReference type="Proteomes" id="UP001175227">
    <property type="component" value="Unassembled WGS sequence"/>
</dbReference>
<accession>A0AA39NTM7</accession>
<comment type="caution">
    <text evidence="1">The sequence shown here is derived from an EMBL/GenBank/DDBJ whole genome shotgun (WGS) entry which is preliminary data.</text>
</comment>
<reference evidence="1" key="1">
    <citation type="submission" date="2023-06" db="EMBL/GenBank/DDBJ databases">
        <authorList>
            <consortium name="Lawrence Berkeley National Laboratory"/>
            <person name="Ahrendt S."/>
            <person name="Sahu N."/>
            <person name="Indic B."/>
            <person name="Wong-Bajracharya J."/>
            <person name="Merenyi Z."/>
            <person name="Ke H.-M."/>
            <person name="Monk M."/>
            <person name="Kocsube S."/>
            <person name="Drula E."/>
            <person name="Lipzen A."/>
            <person name="Balint B."/>
            <person name="Henrissat B."/>
            <person name="Andreopoulos B."/>
            <person name="Martin F.M."/>
            <person name="Harder C.B."/>
            <person name="Rigling D."/>
            <person name="Ford K.L."/>
            <person name="Foster G.D."/>
            <person name="Pangilinan J."/>
            <person name="Papanicolaou A."/>
            <person name="Barry K."/>
            <person name="LaButti K."/>
            <person name="Viragh M."/>
            <person name="Koriabine M."/>
            <person name="Yan M."/>
            <person name="Riley R."/>
            <person name="Champramary S."/>
            <person name="Plett K.L."/>
            <person name="Tsai I.J."/>
            <person name="Slot J."/>
            <person name="Sipos G."/>
            <person name="Plett J."/>
            <person name="Nagy L.G."/>
            <person name="Grigoriev I.V."/>
        </authorList>
    </citation>
    <scope>NUCLEOTIDE SEQUENCE</scope>
    <source>
        <strain evidence="1">ICMP 16352</strain>
    </source>
</reference>
<protein>
    <submittedName>
        <fullName evidence="1">Uncharacterized protein</fullName>
    </submittedName>
</protein>
<proteinExistence type="predicted"/>
<organism evidence="1 2">
    <name type="scientific">Armillaria novae-zelandiae</name>
    <dbReference type="NCBI Taxonomy" id="153914"/>
    <lineage>
        <taxon>Eukaryota</taxon>
        <taxon>Fungi</taxon>
        <taxon>Dikarya</taxon>
        <taxon>Basidiomycota</taxon>
        <taxon>Agaricomycotina</taxon>
        <taxon>Agaricomycetes</taxon>
        <taxon>Agaricomycetidae</taxon>
        <taxon>Agaricales</taxon>
        <taxon>Marasmiineae</taxon>
        <taxon>Physalacriaceae</taxon>
        <taxon>Armillaria</taxon>
    </lineage>
</organism>
<evidence type="ECO:0000313" key="1">
    <source>
        <dbReference type="EMBL" id="KAK0471652.1"/>
    </source>
</evidence>
<name>A0AA39NTM7_9AGAR</name>
<evidence type="ECO:0000313" key="2">
    <source>
        <dbReference type="Proteomes" id="UP001175227"/>
    </source>
</evidence>
<dbReference type="AlphaFoldDB" id="A0AA39NTM7"/>
<gene>
    <name evidence="1" type="ORF">IW261DRAFT_1571710</name>
</gene>